<sequence>MSLREELGIFVDERGRSKTDDHALLPFLDFPGKNLNLILSFRHEKIIHATILLQTETCSYLSLRTSLFISYTRNFESNQTNAEVPSSSIRPG</sequence>
<proteinExistence type="predicted"/>
<organism evidence="1">
    <name type="scientific">Phaffia rhodozyma</name>
    <name type="common">Yeast</name>
    <name type="synonym">Xanthophyllomyces dendrorhous</name>
    <dbReference type="NCBI Taxonomy" id="264483"/>
    <lineage>
        <taxon>Eukaryota</taxon>
        <taxon>Fungi</taxon>
        <taxon>Dikarya</taxon>
        <taxon>Basidiomycota</taxon>
        <taxon>Agaricomycotina</taxon>
        <taxon>Tremellomycetes</taxon>
        <taxon>Cystofilobasidiales</taxon>
        <taxon>Mrakiaceae</taxon>
        <taxon>Phaffia</taxon>
    </lineage>
</organism>
<dbReference type="AlphaFoldDB" id="A0A0F7SIN4"/>
<reference evidence="1" key="1">
    <citation type="submission" date="2014-08" db="EMBL/GenBank/DDBJ databases">
        <authorList>
            <person name="Sharma Rahul"/>
            <person name="Thines Marco"/>
        </authorList>
    </citation>
    <scope>NUCLEOTIDE SEQUENCE</scope>
</reference>
<accession>A0A0F7SIN4</accession>
<evidence type="ECO:0000313" key="1">
    <source>
        <dbReference type="EMBL" id="CDZ97583.1"/>
    </source>
</evidence>
<dbReference type="EMBL" id="LN483228">
    <property type="protein sequence ID" value="CDZ97583.1"/>
    <property type="molecule type" value="Genomic_DNA"/>
</dbReference>
<name>A0A0F7SIN4_PHARH</name>
<protein>
    <submittedName>
        <fullName evidence="1">Uncharacterized protein</fullName>
    </submittedName>
</protein>